<comment type="caution">
    <text evidence="1">The sequence shown here is derived from an EMBL/GenBank/DDBJ whole genome shotgun (WGS) entry which is preliminary data.</text>
</comment>
<dbReference type="EMBL" id="SRLO01000042">
    <property type="protein sequence ID" value="TNN82099.1"/>
    <property type="molecule type" value="Genomic_DNA"/>
</dbReference>
<accession>A0A4Z2IVS1</accession>
<reference evidence="1 2" key="1">
    <citation type="submission" date="2019-03" db="EMBL/GenBank/DDBJ databases">
        <title>First draft genome of Liparis tanakae, snailfish: a comprehensive survey of snailfish specific genes.</title>
        <authorList>
            <person name="Kim W."/>
            <person name="Song I."/>
            <person name="Jeong J.-H."/>
            <person name="Kim D."/>
            <person name="Kim S."/>
            <person name="Ryu S."/>
            <person name="Song J.Y."/>
            <person name="Lee S.K."/>
        </authorList>
    </citation>
    <scope>NUCLEOTIDE SEQUENCE [LARGE SCALE GENOMIC DNA]</scope>
    <source>
        <tissue evidence="1">Muscle</tissue>
    </source>
</reference>
<dbReference type="AlphaFoldDB" id="A0A4Z2IVS1"/>
<dbReference type="Proteomes" id="UP000314294">
    <property type="component" value="Unassembled WGS sequence"/>
</dbReference>
<evidence type="ECO:0000313" key="2">
    <source>
        <dbReference type="Proteomes" id="UP000314294"/>
    </source>
</evidence>
<name>A0A4Z2IVS1_9TELE</name>
<evidence type="ECO:0000313" key="1">
    <source>
        <dbReference type="EMBL" id="TNN82099.1"/>
    </source>
</evidence>
<sequence length="342" mass="37837">MEPSEWASELQEPQDKAQWKTHRIGAHIKGKHSLFSSMQKSTSNLSMAYCKRSQFFQKRVKKQTPRKVATTWCRLLIIGDANLAAVETHTRMTDAGVAALDLDRLLLLLLELQLGHSRLTRLQSLLRGTEGQRDTVRDTATLSSMLASSCFRLVISCWCSSVRLRASRLWPSPSACWPAACPAGGPPPPPAGFPLLSAEMEALPEEHSSSLGYLDLPTMEVLLLSPFPALSVGSGEEASRVVLRWAMLSALPNLFLMRLANSLGLLKKKGGESDTPGPMVLILSMVGCRPLPVMSFSSSRGDSLGKVLCLTVDGRREGLWWMSLSFIFRWYCSSFFCIWAMF</sequence>
<protein>
    <submittedName>
        <fullName evidence="1">Uncharacterized protein</fullName>
    </submittedName>
</protein>
<organism evidence="1 2">
    <name type="scientific">Liparis tanakae</name>
    <name type="common">Tanaka's snailfish</name>
    <dbReference type="NCBI Taxonomy" id="230148"/>
    <lineage>
        <taxon>Eukaryota</taxon>
        <taxon>Metazoa</taxon>
        <taxon>Chordata</taxon>
        <taxon>Craniata</taxon>
        <taxon>Vertebrata</taxon>
        <taxon>Euteleostomi</taxon>
        <taxon>Actinopterygii</taxon>
        <taxon>Neopterygii</taxon>
        <taxon>Teleostei</taxon>
        <taxon>Neoteleostei</taxon>
        <taxon>Acanthomorphata</taxon>
        <taxon>Eupercaria</taxon>
        <taxon>Perciformes</taxon>
        <taxon>Cottioidei</taxon>
        <taxon>Cottales</taxon>
        <taxon>Liparidae</taxon>
        <taxon>Liparis</taxon>
    </lineage>
</organism>
<gene>
    <name evidence="1" type="ORF">EYF80_007745</name>
</gene>
<dbReference type="OrthoDB" id="10640093at2759"/>
<keyword evidence="2" id="KW-1185">Reference proteome</keyword>
<proteinExistence type="predicted"/>